<dbReference type="InterPro" id="IPR013785">
    <property type="entry name" value="Aldolase_TIM"/>
</dbReference>
<dbReference type="PANTHER" id="PTHR32332">
    <property type="entry name" value="2-NITROPROPANE DIOXYGENASE"/>
    <property type="match status" value="1"/>
</dbReference>
<dbReference type="RefSeq" id="WP_150425381.1">
    <property type="nucleotide sequence ID" value="NZ_VYQA01000005.1"/>
</dbReference>
<keyword evidence="2" id="KW-0288">FMN</keyword>
<evidence type="ECO:0000313" key="6">
    <source>
        <dbReference type="Proteomes" id="UP000325933"/>
    </source>
</evidence>
<organism evidence="5 6">
    <name type="scientific">Sphingobium limneticum</name>
    <dbReference type="NCBI Taxonomy" id="1007511"/>
    <lineage>
        <taxon>Bacteria</taxon>
        <taxon>Pseudomonadati</taxon>
        <taxon>Pseudomonadota</taxon>
        <taxon>Alphaproteobacteria</taxon>
        <taxon>Sphingomonadales</taxon>
        <taxon>Sphingomonadaceae</taxon>
        <taxon>Sphingobium</taxon>
    </lineage>
</organism>
<keyword evidence="3" id="KW-0560">Oxidoreductase</keyword>
<gene>
    <name evidence="5" type="ORF">F4U95_08695</name>
    <name evidence="4" type="ORF">F4U96_08745</name>
</gene>
<dbReference type="Proteomes" id="UP000326364">
    <property type="component" value="Unassembled WGS sequence"/>
</dbReference>
<dbReference type="EMBL" id="VYQB01000005">
    <property type="protein sequence ID" value="KAA9018195.1"/>
    <property type="molecule type" value="Genomic_DNA"/>
</dbReference>
<dbReference type="GO" id="GO:0018580">
    <property type="term" value="F:nitronate monooxygenase activity"/>
    <property type="evidence" value="ECO:0007669"/>
    <property type="project" value="InterPro"/>
</dbReference>
<keyword evidence="1" id="KW-0285">Flavoprotein</keyword>
<evidence type="ECO:0000313" key="7">
    <source>
        <dbReference type="Proteomes" id="UP000326364"/>
    </source>
</evidence>
<evidence type="ECO:0000313" key="4">
    <source>
        <dbReference type="EMBL" id="KAA9018195.1"/>
    </source>
</evidence>
<dbReference type="Proteomes" id="UP000325933">
    <property type="component" value="Unassembled WGS sequence"/>
</dbReference>
<dbReference type="Pfam" id="PF03060">
    <property type="entry name" value="NMO"/>
    <property type="match status" value="1"/>
</dbReference>
<sequence length="333" mass="35327">MAITTRITELLGIEHPIVQGGMMWVGRAELAAAVSNAGGLGILTALTQPTPDDLRREIDRCRSMTDKPFGVNLTILPSVTPPPYADYRKAIIDSGVRIVETAGHKPQEHVEDFKGHGITVLHKCTAVRHALSAERMGVDIISIDGFECAGHPGEDDIPGLVLIPAAADKVKIPMLASGGFGDGRGLAAALALGAEGINMGTRFCATVEAPIHEAVKQFIVANDERATNLIFRRFHNTGRVAKNSVSDQVVAISQQPEAVFEDIRPFVSGAKGREALETGNLDAGLVWAGQVQGLIHDIPTCQDLLAQIVGDAERIIAGRLAGFLQHQPGKVAA</sequence>
<dbReference type="SUPFAM" id="SSF51412">
    <property type="entry name" value="Inosine monophosphate dehydrogenase (IMPDH)"/>
    <property type="match status" value="1"/>
</dbReference>
<dbReference type="CDD" id="cd04730">
    <property type="entry name" value="NPD_like"/>
    <property type="match status" value="1"/>
</dbReference>
<evidence type="ECO:0000256" key="3">
    <source>
        <dbReference type="ARBA" id="ARBA00023002"/>
    </source>
</evidence>
<name>A0A5J5I424_9SPHN</name>
<reference evidence="6 7" key="1">
    <citation type="submission" date="2019-09" db="EMBL/GenBank/DDBJ databases">
        <authorList>
            <person name="Feng G."/>
        </authorList>
    </citation>
    <scope>NUCLEOTIDE SEQUENCE [LARGE SCALE GENOMIC DNA]</scope>
    <source>
        <strain evidence="5 6">KACC 19283</strain>
        <strain evidence="4 7">KACC 19284</strain>
    </source>
</reference>
<keyword evidence="7" id="KW-1185">Reference proteome</keyword>
<dbReference type="PANTHER" id="PTHR32332:SF20">
    <property type="entry name" value="2-NITROPROPANE DIOXYGENASE-LIKE PROTEIN"/>
    <property type="match status" value="1"/>
</dbReference>
<dbReference type="EMBL" id="VYQA01000005">
    <property type="protein sequence ID" value="KAA9030831.1"/>
    <property type="molecule type" value="Genomic_DNA"/>
</dbReference>
<evidence type="ECO:0000313" key="5">
    <source>
        <dbReference type="EMBL" id="KAA9030831.1"/>
    </source>
</evidence>
<dbReference type="InterPro" id="IPR004136">
    <property type="entry name" value="NMO"/>
</dbReference>
<dbReference type="AlphaFoldDB" id="A0A5J5I424"/>
<keyword evidence="5" id="KW-0503">Monooxygenase</keyword>
<evidence type="ECO:0000256" key="2">
    <source>
        <dbReference type="ARBA" id="ARBA00022643"/>
    </source>
</evidence>
<protein>
    <submittedName>
        <fullName evidence="5">Nitronate monooxygenase</fullName>
    </submittedName>
</protein>
<evidence type="ECO:0000256" key="1">
    <source>
        <dbReference type="ARBA" id="ARBA00022630"/>
    </source>
</evidence>
<accession>A0A5J5I424</accession>
<comment type="caution">
    <text evidence="5">The sequence shown here is derived from an EMBL/GenBank/DDBJ whole genome shotgun (WGS) entry which is preliminary data.</text>
</comment>
<proteinExistence type="predicted"/>
<dbReference type="Gene3D" id="3.20.20.70">
    <property type="entry name" value="Aldolase class I"/>
    <property type="match status" value="1"/>
</dbReference>